<dbReference type="PROSITE" id="PS50844">
    <property type="entry name" value="AFP_LIKE"/>
    <property type="match status" value="1"/>
</dbReference>
<dbReference type="GO" id="GO:0006054">
    <property type="term" value="P:N-acetylneuraminate metabolic process"/>
    <property type="evidence" value="ECO:0007669"/>
    <property type="project" value="UniProtKB-ARBA"/>
</dbReference>
<reference evidence="7" key="1">
    <citation type="submission" date="2025-08" db="UniProtKB">
        <authorList>
            <consortium name="Ensembl"/>
        </authorList>
    </citation>
    <scope>IDENTIFICATION</scope>
</reference>
<dbReference type="Gene3D" id="3.20.20.70">
    <property type="entry name" value="Aldolase class I"/>
    <property type="match status" value="1"/>
</dbReference>
<dbReference type="Pfam" id="PF03102">
    <property type="entry name" value="NeuB"/>
    <property type="match status" value="1"/>
</dbReference>
<evidence type="ECO:0000259" key="6">
    <source>
        <dbReference type="PROSITE" id="PS50844"/>
    </source>
</evidence>
<reference evidence="7" key="2">
    <citation type="submission" date="2025-09" db="UniProtKB">
        <authorList>
            <consortium name="Ensembl"/>
        </authorList>
    </citation>
    <scope>IDENTIFICATION</scope>
</reference>
<protein>
    <recommendedName>
        <fullName evidence="4">N-acetylneuraminate-9-phosphate synthase</fullName>
        <ecNumber evidence="3">2.5.1.57</ecNumber>
    </recommendedName>
    <alternativeName>
        <fullName evidence="5">Sialic acid synthase</fullName>
    </alternativeName>
</protein>
<sequence>MPLEFELCPGRMIGGDHPCFIIAEIGQNHQGDLAIAKKMIKMAKDCGADCAKFQKSEIPLRFNRAALVRPYTSPNSWGPTYGEHKKHLEFSHDQYRELQRYAAEVGIFFTASAWDEASVDFLHGLGVPFIKVASADANNLKQLEFTAKKGRPMVISSGMQNMDTMHKVYNLVKHLNSRFCFLQCTSTYPLDPTDVNLRVINAYRHEFPDIPVGYSGHETGIAISIAAITLGAKVLERHVTLDKTWKGSDHAASLEPNELAELVRSVRCVELALGSPEKRRLPCEQTCAAKLAKSVVARQAIKVGAKLTLEMLTVKVADPKGIPPEEIFNLPGRRVLRDIGEDDTMTADALEPAHC</sequence>
<dbReference type="InterPro" id="IPR013132">
    <property type="entry name" value="PseI/NeuA/B-like_N"/>
</dbReference>
<feature type="domain" description="AFP-like" evidence="6">
    <location>
        <begin position="294"/>
        <end position="353"/>
    </location>
</feature>
<dbReference type="SMART" id="SM00858">
    <property type="entry name" value="SAF"/>
    <property type="match status" value="1"/>
</dbReference>
<dbReference type="AlphaFoldDB" id="A0A8C4NAW7"/>
<organism evidence="7 8">
    <name type="scientific">Eptatretus burgeri</name>
    <name type="common">Inshore hagfish</name>
    <dbReference type="NCBI Taxonomy" id="7764"/>
    <lineage>
        <taxon>Eukaryota</taxon>
        <taxon>Metazoa</taxon>
        <taxon>Chordata</taxon>
        <taxon>Craniata</taxon>
        <taxon>Vertebrata</taxon>
        <taxon>Cyclostomata</taxon>
        <taxon>Myxini</taxon>
        <taxon>Myxiniformes</taxon>
        <taxon>Myxinidae</taxon>
        <taxon>Eptatretinae</taxon>
        <taxon>Eptatretus</taxon>
    </lineage>
</organism>
<dbReference type="Gene3D" id="3.90.1210.10">
    <property type="entry name" value="Antifreeze-like/N-acetylneuraminic acid synthase C-terminal domain"/>
    <property type="match status" value="1"/>
</dbReference>
<evidence type="ECO:0000256" key="4">
    <source>
        <dbReference type="ARBA" id="ARBA00067780"/>
    </source>
</evidence>
<evidence type="ECO:0000256" key="2">
    <source>
        <dbReference type="ARBA" id="ARBA00050599"/>
    </source>
</evidence>
<comment type="catalytic activity">
    <reaction evidence="2">
        <text>aldehydo-N-acetyl-D-mannosamine 6-phosphate + phosphoenolpyruvate + H2O = N-acetylneuraminate 9-phosphate + phosphate</text>
        <dbReference type="Rhea" id="RHEA:80835"/>
        <dbReference type="ChEBI" id="CHEBI:15377"/>
        <dbReference type="ChEBI" id="CHEBI:43474"/>
        <dbReference type="ChEBI" id="CHEBI:58557"/>
        <dbReference type="ChEBI" id="CHEBI:58702"/>
        <dbReference type="ChEBI" id="CHEBI:231734"/>
        <dbReference type="EC" id="2.5.1.57"/>
    </reaction>
    <physiologicalReaction direction="left-to-right" evidence="2">
        <dbReference type="Rhea" id="RHEA:80836"/>
    </physiologicalReaction>
</comment>
<proteinExistence type="predicted"/>
<dbReference type="Pfam" id="PF08666">
    <property type="entry name" value="SAF"/>
    <property type="match status" value="1"/>
</dbReference>
<dbReference type="SUPFAM" id="SSF51269">
    <property type="entry name" value="AFP III-like domain"/>
    <property type="match status" value="1"/>
</dbReference>
<evidence type="ECO:0000313" key="8">
    <source>
        <dbReference type="Proteomes" id="UP000694388"/>
    </source>
</evidence>
<dbReference type="InterPro" id="IPR013974">
    <property type="entry name" value="SAF"/>
</dbReference>
<dbReference type="GO" id="GO:0016051">
    <property type="term" value="P:carbohydrate biosynthetic process"/>
    <property type="evidence" value="ECO:0007669"/>
    <property type="project" value="InterPro"/>
</dbReference>
<dbReference type="InterPro" id="IPR006013">
    <property type="entry name" value="Antifreeze_III"/>
</dbReference>
<keyword evidence="8" id="KW-1185">Reference proteome</keyword>
<dbReference type="Ensembl" id="ENSEBUT00000005358.1">
    <property type="protein sequence ID" value="ENSEBUP00000004920.1"/>
    <property type="gene ID" value="ENSEBUG00000003409.1"/>
</dbReference>
<keyword evidence="1" id="KW-0808">Transferase</keyword>
<dbReference type="InterPro" id="IPR051690">
    <property type="entry name" value="PseI-like"/>
</dbReference>
<dbReference type="PANTHER" id="PTHR42966">
    <property type="entry name" value="N-ACETYLNEURAMINATE SYNTHASE"/>
    <property type="match status" value="1"/>
</dbReference>
<dbReference type="InterPro" id="IPR057736">
    <property type="entry name" value="SAF_PseI/NeuA/NeuB"/>
</dbReference>
<evidence type="ECO:0000256" key="1">
    <source>
        <dbReference type="ARBA" id="ARBA00022679"/>
    </source>
</evidence>
<name>A0A8C4NAW7_EPTBU</name>
<evidence type="ECO:0000256" key="5">
    <source>
        <dbReference type="ARBA" id="ARBA00083845"/>
    </source>
</evidence>
<dbReference type="PRINTS" id="PR00357">
    <property type="entry name" value="ANTIFREEZIII"/>
</dbReference>
<dbReference type="PANTHER" id="PTHR42966:SF1">
    <property type="entry name" value="SIALIC ACID SYNTHASE"/>
    <property type="match status" value="1"/>
</dbReference>
<dbReference type="SUPFAM" id="SSF51569">
    <property type="entry name" value="Aldolase"/>
    <property type="match status" value="1"/>
</dbReference>
<dbReference type="InterPro" id="IPR006190">
    <property type="entry name" value="SAF_AFP_Neu5Ac"/>
</dbReference>
<evidence type="ECO:0000256" key="3">
    <source>
        <dbReference type="ARBA" id="ARBA00066534"/>
    </source>
</evidence>
<evidence type="ECO:0000313" key="7">
    <source>
        <dbReference type="Ensembl" id="ENSEBUP00000004920.1"/>
    </source>
</evidence>
<dbReference type="GeneTree" id="ENSGT00390000011081"/>
<dbReference type="CDD" id="cd11615">
    <property type="entry name" value="SAF_NeuB_like"/>
    <property type="match status" value="1"/>
</dbReference>
<accession>A0A8C4NAW7</accession>
<dbReference type="OMA" id="MTYIDYR"/>
<dbReference type="InterPro" id="IPR036732">
    <property type="entry name" value="AFP_Neu5c_C_sf"/>
</dbReference>
<dbReference type="FunFam" id="3.20.20.70:FF:000144">
    <property type="entry name" value="sialic acid synthase"/>
    <property type="match status" value="1"/>
</dbReference>
<dbReference type="GO" id="GO:1901137">
    <property type="term" value="P:carbohydrate derivative biosynthetic process"/>
    <property type="evidence" value="ECO:0007669"/>
    <property type="project" value="UniProtKB-ARBA"/>
</dbReference>
<dbReference type="InterPro" id="IPR013785">
    <property type="entry name" value="Aldolase_TIM"/>
</dbReference>
<dbReference type="GO" id="GO:0047444">
    <property type="term" value="F:N-acylneuraminate-9-phosphate synthase activity"/>
    <property type="evidence" value="ECO:0007669"/>
    <property type="project" value="UniProtKB-EC"/>
</dbReference>
<dbReference type="EC" id="2.5.1.57" evidence="3"/>
<dbReference type="Proteomes" id="UP000694388">
    <property type="component" value="Unplaced"/>
</dbReference>